<organism evidence="1 2">
    <name type="scientific">Talaromyces proteolyticus</name>
    <dbReference type="NCBI Taxonomy" id="1131652"/>
    <lineage>
        <taxon>Eukaryota</taxon>
        <taxon>Fungi</taxon>
        <taxon>Dikarya</taxon>
        <taxon>Ascomycota</taxon>
        <taxon>Pezizomycotina</taxon>
        <taxon>Eurotiomycetes</taxon>
        <taxon>Eurotiomycetidae</taxon>
        <taxon>Eurotiales</taxon>
        <taxon>Trichocomaceae</taxon>
        <taxon>Talaromyces</taxon>
        <taxon>Talaromyces sect. Bacilispori</taxon>
    </lineage>
</organism>
<dbReference type="GeneID" id="70240302"/>
<dbReference type="EMBL" id="JAJTJA010000010">
    <property type="protein sequence ID" value="KAH8692664.1"/>
    <property type="molecule type" value="Genomic_DNA"/>
</dbReference>
<accession>A0AAD4KPH5</accession>
<evidence type="ECO:0000313" key="1">
    <source>
        <dbReference type="EMBL" id="KAH8692664.1"/>
    </source>
</evidence>
<comment type="caution">
    <text evidence="1">The sequence shown here is derived from an EMBL/GenBank/DDBJ whole genome shotgun (WGS) entry which is preliminary data.</text>
</comment>
<dbReference type="AlphaFoldDB" id="A0AAD4KPH5"/>
<protein>
    <submittedName>
        <fullName evidence="1">Uncharacterized protein</fullName>
    </submittedName>
</protein>
<dbReference type="Proteomes" id="UP001201262">
    <property type="component" value="Unassembled WGS sequence"/>
</dbReference>
<dbReference type="RefSeq" id="XP_046068537.1">
    <property type="nucleotide sequence ID" value="XM_046210015.1"/>
</dbReference>
<proteinExistence type="predicted"/>
<name>A0AAD4KPH5_9EURO</name>
<reference evidence="1" key="1">
    <citation type="submission" date="2021-12" db="EMBL/GenBank/DDBJ databases">
        <title>Convergent genome expansion in fungi linked to evolution of root-endophyte symbiosis.</title>
        <authorList>
            <consortium name="DOE Joint Genome Institute"/>
            <person name="Ke Y.-H."/>
            <person name="Bonito G."/>
            <person name="Liao H.-L."/>
            <person name="Looney B."/>
            <person name="Rojas-Flechas A."/>
            <person name="Nash J."/>
            <person name="Hameed K."/>
            <person name="Schadt C."/>
            <person name="Martin F."/>
            <person name="Crous P.W."/>
            <person name="Miettinen O."/>
            <person name="Magnuson J.K."/>
            <person name="Labbe J."/>
            <person name="Jacobson D."/>
            <person name="Doktycz M.J."/>
            <person name="Veneault-Fourrey C."/>
            <person name="Kuo A."/>
            <person name="Mondo S."/>
            <person name="Calhoun S."/>
            <person name="Riley R."/>
            <person name="Ohm R."/>
            <person name="LaButti K."/>
            <person name="Andreopoulos B."/>
            <person name="Pangilinan J."/>
            <person name="Nolan M."/>
            <person name="Tritt A."/>
            <person name="Clum A."/>
            <person name="Lipzen A."/>
            <person name="Daum C."/>
            <person name="Barry K."/>
            <person name="Grigoriev I.V."/>
            <person name="Vilgalys R."/>
        </authorList>
    </citation>
    <scope>NUCLEOTIDE SEQUENCE</scope>
    <source>
        <strain evidence="1">PMI_201</strain>
    </source>
</reference>
<sequence>MAAIFSIWTLFVLKPIIDSSPILIILIRRLVLAIPAMAATLRHWFPVPYYISPKNIQNIITSFFAAIIRVDWFRARSCDSLARDNQTPPPKNSLT</sequence>
<evidence type="ECO:0000313" key="2">
    <source>
        <dbReference type="Proteomes" id="UP001201262"/>
    </source>
</evidence>
<keyword evidence="2" id="KW-1185">Reference proteome</keyword>
<gene>
    <name evidence="1" type="ORF">BGW36DRAFT_24337</name>
</gene>